<dbReference type="AlphaFoldDB" id="A0A8B8FS21"/>
<feature type="domain" description="PARP catalytic" evidence="3">
    <location>
        <begin position="97"/>
        <end position="194"/>
    </location>
</feature>
<dbReference type="OrthoDB" id="6133115at2759"/>
<dbReference type="SUPFAM" id="SSF56399">
    <property type="entry name" value="ADP-ribosylation"/>
    <property type="match status" value="1"/>
</dbReference>
<dbReference type="InterPro" id="IPR051712">
    <property type="entry name" value="ARTD-AVP"/>
</dbReference>
<gene>
    <name evidence="5" type="primary">LOC112685788</name>
</gene>
<dbReference type="Proteomes" id="UP000694846">
    <property type="component" value="Unplaced"/>
</dbReference>
<dbReference type="PANTHER" id="PTHR45740">
    <property type="entry name" value="POLY [ADP-RIBOSE] POLYMERASE"/>
    <property type="match status" value="1"/>
</dbReference>
<name>A0A8B8FS21_9HEMI</name>
<evidence type="ECO:0000313" key="4">
    <source>
        <dbReference type="Proteomes" id="UP000694846"/>
    </source>
</evidence>
<dbReference type="RefSeq" id="XP_025413567.1">
    <property type="nucleotide sequence ID" value="XM_025557782.1"/>
</dbReference>
<protein>
    <submittedName>
        <fullName evidence="5">Uncharacterized protein LOC112685788 isoform X1</fullName>
    </submittedName>
</protein>
<dbReference type="GeneID" id="112685788"/>
<dbReference type="Gene3D" id="3.90.228.10">
    <property type="match status" value="1"/>
</dbReference>
<dbReference type="GO" id="GO:0003950">
    <property type="term" value="F:NAD+ poly-ADP-ribosyltransferase activity"/>
    <property type="evidence" value="ECO:0007669"/>
    <property type="project" value="InterPro"/>
</dbReference>
<keyword evidence="4" id="KW-1185">Reference proteome</keyword>
<feature type="region of interest" description="Disordered" evidence="2">
    <location>
        <begin position="296"/>
        <end position="327"/>
    </location>
</feature>
<accession>A0A8B8FS21</accession>
<reference evidence="5" key="1">
    <citation type="submission" date="2025-08" db="UniProtKB">
        <authorList>
            <consortium name="RefSeq"/>
        </authorList>
    </citation>
    <scope>IDENTIFICATION</scope>
    <source>
        <tissue evidence="5">Whole body</tissue>
    </source>
</reference>
<keyword evidence="1" id="KW-0175">Coiled coil</keyword>
<evidence type="ECO:0000256" key="2">
    <source>
        <dbReference type="SAM" id="MobiDB-lite"/>
    </source>
</evidence>
<evidence type="ECO:0000256" key="1">
    <source>
        <dbReference type="SAM" id="Coils"/>
    </source>
</evidence>
<dbReference type="PANTHER" id="PTHR45740:SF2">
    <property type="entry name" value="POLY [ADP-RIBOSE] POLYMERASE"/>
    <property type="match status" value="1"/>
</dbReference>
<dbReference type="Pfam" id="PF00644">
    <property type="entry name" value="PARP"/>
    <property type="match status" value="1"/>
</dbReference>
<proteinExistence type="predicted"/>
<sequence length="327" mass="39488">MSFTVTEIVDNQRCIEDISKMSSYSSLAAKHLNQRHGNTYKRYYTNPQLEECYNKDQLIEQVHTTFPWCRVDKVHNVYATHMYGLYLLRREEIRLETGAADCEMTLYHVTTEQRAKESLEHGLDWRRTKRSRFGRGVSFSDDADYADYFADNRTGEVKRVIMVCTVLVHKTSTKIVKPNSGLSIPPENADTTMSPNGRVYVKYNDYEFYPLHFVYYERRLEDLSMSRYFNKNHKNNFKNGQLLPTTAERYEHQRQNELLRRQKQQKQDELLRRQRQRQNEFLKQQEQKRYFEQTRRQEQQRKQHQYNHQLNIQQRTRNERNNGCLIL</sequence>
<evidence type="ECO:0000259" key="3">
    <source>
        <dbReference type="Pfam" id="PF00644"/>
    </source>
</evidence>
<dbReference type="GO" id="GO:0005634">
    <property type="term" value="C:nucleus"/>
    <property type="evidence" value="ECO:0007669"/>
    <property type="project" value="TreeGrafter"/>
</dbReference>
<evidence type="ECO:0000313" key="5">
    <source>
        <dbReference type="RefSeq" id="XP_025413567.1"/>
    </source>
</evidence>
<organism evidence="4 5">
    <name type="scientific">Sipha flava</name>
    <name type="common">yellow sugarcane aphid</name>
    <dbReference type="NCBI Taxonomy" id="143950"/>
    <lineage>
        <taxon>Eukaryota</taxon>
        <taxon>Metazoa</taxon>
        <taxon>Ecdysozoa</taxon>
        <taxon>Arthropoda</taxon>
        <taxon>Hexapoda</taxon>
        <taxon>Insecta</taxon>
        <taxon>Pterygota</taxon>
        <taxon>Neoptera</taxon>
        <taxon>Paraneoptera</taxon>
        <taxon>Hemiptera</taxon>
        <taxon>Sternorrhyncha</taxon>
        <taxon>Aphidomorpha</taxon>
        <taxon>Aphidoidea</taxon>
        <taxon>Aphididae</taxon>
        <taxon>Sipha</taxon>
    </lineage>
</organism>
<dbReference type="InterPro" id="IPR012317">
    <property type="entry name" value="Poly(ADP-ribose)pol_cat_dom"/>
</dbReference>
<feature type="coiled-coil region" evidence="1">
    <location>
        <begin position="247"/>
        <end position="279"/>
    </location>
</feature>
<dbReference type="GO" id="GO:1990404">
    <property type="term" value="F:NAD+-protein mono-ADP-ribosyltransferase activity"/>
    <property type="evidence" value="ECO:0007669"/>
    <property type="project" value="TreeGrafter"/>
</dbReference>